<evidence type="ECO:0000313" key="1">
    <source>
        <dbReference type="EMBL" id="KKU55398.1"/>
    </source>
</evidence>
<dbReference type="AlphaFoldDB" id="A0A0G1TMK8"/>
<reference evidence="1 2" key="1">
    <citation type="journal article" date="2015" name="Nature">
        <title>rRNA introns, odd ribosomes, and small enigmatic genomes across a large radiation of phyla.</title>
        <authorList>
            <person name="Brown C.T."/>
            <person name="Hug L.A."/>
            <person name="Thomas B.C."/>
            <person name="Sharon I."/>
            <person name="Castelle C.J."/>
            <person name="Singh A."/>
            <person name="Wilkins M.J."/>
            <person name="Williams K.H."/>
            <person name="Banfield J.F."/>
        </authorList>
    </citation>
    <scope>NUCLEOTIDE SEQUENCE [LARGE SCALE GENOMIC DNA]</scope>
</reference>
<comment type="caution">
    <text evidence="1">The sequence shown here is derived from an EMBL/GenBank/DDBJ whole genome shotgun (WGS) entry which is preliminary data.</text>
</comment>
<gene>
    <name evidence="1" type="ORF">UX78_C0021G0010</name>
</gene>
<accession>A0A0G1TMK8</accession>
<proteinExistence type="predicted"/>
<dbReference type="Proteomes" id="UP000034607">
    <property type="component" value="Unassembled WGS sequence"/>
</dbReference>
<protein>
    <submittedName>
        <fullName evidence="1">Uncharacterized protein</fullName>
    </submittedName>
</protein>
<evidence type="ECO:0000313" key="2">
    <source>
        <dbReference type="Proteomes" id="UP000034607"/>
    </source>
</evidence>
<organism evidence="1 2">
    <name type="scientific">Candidatus Amesbacteria bacterium GW2011_GWA2_47_11</name>
    <dbReference type="NCBI Taxonomy" id="1618357"/>
    <lineage>
        <taxon>Bacteria</taxon>
        <taxon>Candidatus Amesiibacteriota</taxon>
    </lineage>
</organism>
<dbReference type="EMBL" id="LCNM01000021">
    <property type="protein sequence ID" value="KKU55398.1"/>
    <property type="molecule type" value="Genomic_DNA"/>
</dbReference>
<name>A0A0G1TMK8_9BACT</name>
<sequence>MYLMRCLGFVWACRAARETGLLVNAQTHQPVQNLFGMPYFTIPMIPAPLI</sequence>